<name>A0ABY6UY75_BIOOC</name>
<comment type="similarity">
    <text evidence="1">Belongs to the short-chain dehydrogenases/reductases (SDR) family.</text>
</comment>
<accession>A0ABY6UY75</accession>
<comment type="caution">
    <text evidence="3">The sequence shown here is derived from an EMBL/GenBank/DDBJ whole genome shotgun (WGS) entry which is preliminary data.</text>
</comment>
<evidence type="ECO:0000313" key="3">
    <source>
        <dbReference type="EMBL" id="VUC36383.1"/>
    </source>
</evidence>
<dbReference type="InterPro" id="IPR020904">
    <property type="entry name" value="Sc_DH/Rdtase_CS"/>
</dbReference>
<dbReference type="Gene3D" id="3.40.50.720">
    <property type="entry name" value="NAD(P)-binding Rossmann-like Domain"/>
    <property type="match status" value="1"/>
</dbReference>
<reference evidence="3 4" key="1">
    <citation type="submission" date="2019-06" db="EMBL/GenBank/DDBJ databases">
        <authorList>
            <person name="Broberg M."/>
        </authorList>
    </citation>
    <scope>NUCLEOTIDE SEQUENCE [LARGE SCALE GENOMIC DNA]</scope>
</reference>
<dbReference type="PROSITE" id="PS00061">
    <property type="entry name" value="ADH_SHORT"/>
    <property type="match status" value="1"/>
</dbReference>
<sequence length="271" mass="28670">MSSSTKVAIVTGASSGLGRAISIHFAREGWSVVCADLKNSPPPGENLSTADQINAEGRATAFFVTCDVSDSESVQSLISAAVDRFGRLDVMVNNAGISLESSPKIGAKPIAETDESTFDKTMAVNARSVFLGCKYAIRQFLKQDILSSGSRGWIINTASVYGLRPEINHISYSTSKGAVVHMTQCVAKEYASQKIHCNAICPGFVSTGMDAHLHSDQAARQSLIDLHPWETLGNVSDVAKAAVYLAGESSSWITGVALPVDGGYTLGPIQK</sequence>
<keyword evidence="4" id="KW-1185">Reference proteome</keyword>
<keyword evidence="2" id="KW-0521">NADP</keyword>
<protein>
    <submittedName>
        <fullName evidence="3">Uncharacterized protein</fullName>
    </submittedName>
</protein>
<evidence type="ECO:0000256" key="2">
    <source>
        <dbReference type="ARBA" id="ARBA00022857"/>
    </source>
</evidence>
<gene>
    <name evidence="3" type="ORF">CLO192961_LOCUS441297</name>
</gene>
<dbReference type="Proteomes" id="UP000766486">
    <property type="component" value="Unassembled WGS sequence"/>
</dbReference>
<dbReference type="InterPro" id="IPR002347">
    <property type="entry name" value="SDR_fam"/>
</dbReference>
<dbReference type="PANTHER" id="PTHR42760:SF124">
    <property type="entry name" value="SHORT-CHAIN DEHYDROGENASE_REDUCTASE"/>
    <property type="match status" value="1"/>
</dbReference>
<evidence type="ECO:0000256" key="1">
    <source>
        <dbReference type="ARBA" id="ARBA00006484"/>
    </source>
</evidence>
<dbReference type="InterPro" id="IPR036291">
    <property type="entry name" value="NAD(P)-bd_dom_sf"/>
</dbReference>
<dbReference type="PANTHER" id="PTHR42760">
    <property type="entry name" value="SHORT-CHAIN DEHYDROGENASES/REDUCTASES FAMILY MEMBER"/>
    <property type="match status" value="1"/>
</dbReference>
<organism evidence="3 4">
    <name type="scientific">Bionectria ochroleuca</name>
    <name type="common">Gliocladium roseum</name>
    <dbReference type="NCBI Taxonomy" id="29856"/>
    <lineage>
        <taxon>Eukaryota</taxon>
        <taxon>Fungi</taxon>
        <taxon>Dikarya</taxon>
        <taxon>Ascomycota</taxon>
        <taxon>Pezizomycotina</taxon>
        <taxon>Sordariomycetes</taxon>
        <taxon>Hypocreomycetidae</taxon>
        <taxon>Hypocreales</taxon>
        <taxon>Bionectriaceae</taxon>
        <taxon>Clonostachys</taxon>
    </lineage>
</organism>
<proteinExistence type="inferred from homology"/>
<dbReference type="SUPFAM" id="SSF51735">
    <property type="entry name" value="NAD(P)-binding Rossmann-fold domains"/>
    <property type="match status" value="1"/>
</dbReference>
<dbReference type="EMBL" id="CABFNS010000928">
    <property type="protein sequence ID" value="VUC36383.1"/>
    <property type="molecule type" value="Genomic_DNA"/>
</dbReference>
<dbReference type="PRINTS" id="PR00080">
    <property type="entry name" value="SDRFAMILY"/>
</dbReference>
<evidence type="ECO:0000313" key="4">
    <source>
        <dbReference type="Proteomes" id="UP000766486"/>
    </source>
</evidence>
<dbReference type="PRINTS" id="PR00081">
    <property type="entry name" value="GDHRDH"/>
</dbReference>
<dbReference type="CDD" id="cd05233">
    <property type="entry name" value="SDR_c"/>
    <property type="match status" value="1"/>
</dbReference>
<dbReference type="Pfam" id="PF13561">
    <property type="entry name" value="adh_short_C2"/>
    <property type="match status" value="1"/>
</dbReference>
<dbReference type="NCBIfam" id="NF005559">
    <property type="entry name" value="PRK07231.1"/>
    <property type="match status" value="1"/>
</dbReference>